<feature type="binding site" evidence="8">
    <location>
        <position position="63"/>
    </location>
    <ligand>
        <name>Zn(2+)</name>
        <dbReference type="ChEBI" id="CHEBI:29105"/>
        <label>1</label>
    </ligand>
</feature>
<evidence type="ECO:0000313" key="10">
    <source>
        <dbReference type="Proteomes" id="UP000183255"/>
    </source>
</evidence>
<name>A0A1G8TD24_9CLOT</name>
<dbReference type="GO" id="GO:0046872">
    <property type="term" value="F:metal ion binding"/>
    <property type="evidence" value="ECO:0007669"/>
    <property type="project" value="UniProtKB-UniRule"/>
</dbReference>
<comment type="cofactor">
    <cofactor evidence="8">
        <name>a divalent metal cation</name>
        <dbReference type="ChEBI" id="CHEBI:60240"/>
    </cofactor>
    <text evidence="8">Binds 2 divalent metal cations per subunit.</text>
</comment>
<evidence type="ECO:0000256" key="3">
    <source>
        <dbReference type="ARBA" id="ARBA00022670"/>
    </source>
</evidence>
<evidence type="ECO:0000256" key="4">
    <source>
        <dbReference type="ARBA" id="ARBA00022723"/>
    </source>
</evidence>
<accession>A0A1G8TD24</accession>
<dbReference type="InterPro" id="IPR051464">
    <property type="entry name" value="Peptidase_M42_aminopept"/>
</dbReference>
<feature type="binding site" evidence="8">
    <location>
        <position position="180"/>
    </location>
    <ligand>
        <name>Zn(2+)</name>
        <dbReference type="ChEBI" id="CHEBI:29105"/>
        <label>1</label>
    </ligand>
</feature>
<feature type="binding site" evidence="8">
    <location>
        <position position="235"/>
    </location>
    <ligand>
        <name>Zn(2+)</name>
        <dbReference type="ChEBI" id="CHEBI:29105"/>
        <label>1</label>
    </ligand>
</feature>
<keyword evidence="4 8" id="KW-0479">Metal-binding</keyword>
<dbReference type="SUPFAM" id="SSF53187">
    <property type="entry name" value="Zn-dependent exopeptidases"/>
    <property type="match status" value="1"/>
</dbReference>
<sequence>MKNVDVLEKLSNAFGPGGFEEDVIEAVREELSHFQVDVDAMNNVYIRRSAHDGNKPVLMLDAHLDEVGFMVQFVDSKGLISIVPLGGWVPNNLPAHSMIIKNSRGEYIKGIVVSKPPHFMSAKEKASSELTLEGLRIDVGCTSREEVTELFGISTGDPVVPDVQFHREEKTGILLGKAFDNRIGCYAVLETLRRLEGLDLPVDVVGALASQEEIGTRGAQVTSQIVKPDLAFVFEGSPADDMYYDTFEAQGVLKKGVQIRHLDQSYISHRGFINLAMKKAEEKDIPFQSAVRRGGGTNAGKIHLSEKAVPVLVLGIPSRYVHTHYAYAAEEDIDAAVNLAVEVIKSLQPEKVRELHKSDFLKREKS</sequence>
<proteinExistence type="inferred from homology"/>
<evidence type="ECO:0000256" key="6">
    <source>
        <dbReference type="PIRNR" id="PIRNR001123"/>
    </source>
</evidence>
<dbReference type="Gene3D" id="3.40.630.10">
    <property type="entry name" value="Zn peptidases"/>
    <property type="match status" value="1"/>
</dbReference>
<dbReference type="InterPro" id="IPR023367">
    <property type="entry name" value="Peptidase_M42_dom2"/>
</dbReference>
<evidence type="ECO:0000256" key="1">
    <source>
        <dbReference type="ARBA" id="ARBA00006272"/>
    </source>
</evidence>
<dbReference type="InterPro" id="IPR008007">
    <property type="entry name" value="Peptidase_M42"/>
</dbReference>
<dbReference type="PANTHER" id="PTHR32481">
    <property type="entry name" value="AMINOPEPTIDASE"/>
    <property type="match status" value="1"/>
</dbReference>
<protein>
    <submittedName>
        <fullName evidence="9">Putative aminopeptidase FrvX</fullName>
    </submittedName>
</protein>
<gene>
    <name evidence="9" type="ORF">SAMN05421804_1187</name>
</gene>
<organism evidence="9 10">
    <name type="scientific">Proteiniclasticum ruminis</name>
    <dbReference type="NCBI Taxonomy" id="398199"/>
    <lineage>
        <taxon>Bacteria</taxon>
        <taxon>Bacillati</taxon>
        <taxon>Bacillota</taxon>
        <taxon>Clostridia</taxon>
        <taxon>Eubacteriales</taxon>
        <taxon>Clostridiaceae</taxon>
        <taxon>Proteiniclasticum</taxon>
    </lineage>
</organism>
<dbReference type="PANTHER" id="PTHR32481:SF0">
    <property type="entry name" value="AMINOPEPTIDASE YPDE-RELATED"/>
    <property type="match status" value="1"/>
</dbReference>
<keyword evidence="2 9" id="KW-0031">Aminopeptidase</keyword>
<evidence type="ECO:0000313" key="9">
    <source>
        <dbReference type="EMBL" id="SDJ39421.1"/>
    </source>
</evidence>
<dbReference type="Gene3D" id="2.40.30.40">
    <property type="entry name" value="Peptidase M42, domain 2"/>
    <property type="match status" value="1"/>
</dbReference>
<dbReference type="Proteomes" id="UP000183255">
    <property type="component" value="Unassembled WGS sequence"/>
</dbReference>
<dbReference type="PIRSF" id="PIRSF001123">
    <property type="entry name" value="PepA_GA"/>
    <property type="match status" value="1"/>
</dbReference>
<feature type="binding site" evidence="8">
    <location>
        <position position="322"/>
    </location>
    <ligand>
        <name>Zn(2+)</name>
        <dbReference type="ChEBI" id="CHEBI:29105"/>
        <label>2</label>
    </ligand>
</feature>
<evidence type="ECO:0000256" key="2">
    <source>
        <dbReference type="ARBA" id="ARBA00022438"/>
    </source>
</evidence>
<feature type="binding site" evidence="8">
    <location>
        <position position="180"/>
    </location>
    <ligand>
        <name>Zn(2+)</name>
        <dbReference type="ChEBI" id="CHEBI:29105"/>
        <label>2</label>
    </ligand>
</feature>
<evidence type="ECO:0000256" key="5">
    <source>
        <dbReference type="ARBA" id="ARBA00022801"/>
    </source>
</evidence>
<dbReference type="AlphaFoldDB" id="A0A1G8TD24"/>
<dbReference type="SUPFAM" id="SSF101821">
    <property type="entry name" value="Aminopeptidase/glucanase lid domain"/>
    <property type="match status" value="1"/>
</dbReference>
<reference evidence="9 10" key="1">
    <citation type="submission" date="2016-10" db="EMBL/GenBank/DDBJ databases">
        <authorList>
            <person name="de Groot N.N."/>
        </authorList>
    </citation>
    <scope>NUCLEOTIDE SEQUENCE [LARGE SCALE GENOMIC DNA]</scope>
    <source>
        <strain evidence="9 10">CGMCC 1.5058</strain>
    </source>
</reference>
<feature type="binding site" evidence="8">
    <location>
        <position position="213"/>
    </location>
    <ligand>
        <name>Zn(2+)</name>
        <dbReference type="ChEBI" id="CHEBI:29105"/>
        <label>2</label>
    </ligand>
</feature>
<keyword evidence="3" id="KW-0645">Protease</keyword>
<keyword evidence="5" id="KW-0378">Hydrolase</keyword>
<dbReference type="EMBL" id="FNDZ01000018">
    <property type="protein sequence ID" value="SDJ39421.1"/>
    <property type="molecule type" value="Genomic_DNA"/>
</dbReference>
<evidence type="ECO:0000256" key="7">
    <source>
        <dbReference type="PIRSR" id="PIRSR001123-1"/>
    </source>
</evidence>
<feature type="active site" description="Proton acceptor" evidence="7">
    <location>
        <position position="212"/>
    </location>
</feature>
<dbReference type="GO" id="GO:0006508">
    <property type="term" value="P:proteolysis"/>
    <property type="evidence" value="ECO:0007669"/>
    <property type="project" value="UniProtKB-KW"/>
</dbReference>
<comment type="similarity">
    <text evidence="1 6">Belongs to the peptidase M42 family.</text>
</comment>
<evidence type="ECO:0000256" key="8">
    <source>
        <dbReference type="PIRSR" id="PIRSR001123-2"/>
    </source>
</evidence>
<dbReference type="RefSeq" id="WP_031577591.1">
    <property type="nucleotide sequence ID" value="NZ_FNDZ01000018.1"/>
</dbReference>
<dbReference type="Pfam" id="PF05343">
    <property type="entry name" value="Peptidase_M42"/>
    <property type="match status" value="1"/>
</dbReference>
<dbReference type="GO" id="GO:0004177">
    <property type="term" value="F:aminopeptidase activity"/>
    <property type="evidence" value="ECO:0007669"/>
    <property type="project" value="UniProtKB-UniRule"/>
</dbReference>